<protein>
    <submittedName>
        <fullName evidence="2">L-lysine 2,3-aminomutase</fullName>
    </submittedName>
</protein>
<comment type="caution">
    <text evidence="2">The sequence shown here is derived from an EMBL/GenBank/DDBJ whole genome shotgun (WGS) entry which is preliminary data.</text>
</comment>
<gene>
    <name evidence="2" type="ORF">KPSA1_07555</name>
</gene>
<name>A0A2V0QMK1_PSESF</name>
<dbReference type="Proteomes" id="UP000247480">
    <property type="component" value="Unassembled WGS sequence"/>
</dbReference>
<reference evidence="2 3" key="1">
    <citation type="submission" date="2018-04" db="EMBL/GenBank/DDBJ databases">
        <title>Draft genome sequence of Pseudomonas syringae pv. actinidiae biovar 1 strains isolated from kiwifruit in Kagawa prefecture.</title>
        <authorList>
            <person name="Tabuchi M."/>
            <person name="Saito M."/>
            <person name="Fujiwara S."/>
            <person name="Sasa N."/>
            <person name="Akimitsu K."/>
            <person name="Gomi K."/>
            <person name="Konishi-Sugita S."/>
            <person name="Hamano K."/>
            <person name="Kataoka I."/>
        </authorList>
    </citation>
    <scope>NUCLEOTIDE SEQUENCE [LARGE SCALE GENOMIC DNA]</scope>
    <source>
        <strain evidence="2 3">MAFF212206</strain>
    </source>
</reference>
<sequence length="202" mass="22044">MAIGEKVDFLFRKVDGSFDVNTQADQFLGQVIHTQGKNTLQRAQRIACCLCRTCLDQVSNGLGLSKIELVIEKRTLAEFTRTRQAAAQLQAALQQHIQNDRPTMTLKFQHVLASERVWPGEIQRNAFIEHLPRLVGKGAIVRESWLGHSTGDGLRGLAGQRPGHTDNTDTAAPLGGSDGGDGFTRNVHGPAPGQMTDSKTPH</sequence>
<evidence type="ECO:0000313" key="2">
    <source>
        <dbReference type="EMBL" id="GBH14057.1"/>
    </source>
</evidence>
<evidence type="ECO:0000313" key="3">
    <source>
        <dbReference type="Proteomes" id="UP000247480"/>
    </source>
</evidence>
<dbReference type="AlphaFoldDB" id="A0A2V0QMK1"/>
<proteinExistence type="predicted"/>
<dbReference type="EMBL" id="BGJZ01000412">
    <property type="protein sequence ID" value="GBH14057.1"/>
    <property type="molecule type" value="Genomic_DNA"/>
</dbReference>
<evidence type="ECO:0000256" key="1">
    <source>
        <dbReference type="SAM" id="MobiDB-lite"/>
    </source>
</evidence>
<organism evidence="2 3">
    <name type="scientific">Pseudomonas syringae pv. actinidiae</name>
    <dbReference type="NCBI Taxonomy" id="103796"/>
    <lineage>
        <taxon>Bacteria</taxon>
        <taxon>Pseudomonadati</taxon>
        <taxon>Pseudomonadota</taxon>
        <taxon>Gammaproteobacteria</taxon>
        <taxon>Pseudomonadales</taxon>
        <taxon>Pseudomonadaceae</taxon>
        <taxon>Pseudomonas</taxon>
        <taxon>Pseudomonas syringae</taxon>
    </lineage>
</organism>
<feature type="region of interest" description="Disordered" evidence="1">
    <location>
        <begin position="152"/>
        <end position="202"/>
    </location>
</feature>
<accession>A0A2V0QMK1</accession>